<evidence type="ECO:0000256" key="1">
    <source>
        <dbReference type="ARBA" id="ARBA00008838"/>
    </source>
</evidence>
<evidence type="ECO:0000313" key="7">
    <source>
        <dbReference type="EMBL" id="PXF45238.1"/>
    </source>
</evidence>
<dbReference type="GO" id="GO:0005730">
    <property type="term" value="C:nucleolus"/>
    <property type="evidence" value="ECO:0007669"/>
    <property type="project" value="UniProtKB-SubCell"/>
</dbReference>
<evidence type="ECO:0000256" key="4">
    <source>
        <dbReference type="ARBA" id="ARBA00023242"/>
    </source>
</evidence>
<evidence type="ECO:0000256" key="5">
    <source>
        <dbReference type="PIRNR" id="PIRNR017302"/>
    </source>
</evidence>
<comment type="caution">
    <text evidence="7">The sequence shown here is derived from an EMBL/GenBank/DDBJ whole genome shotgun (WGS) entry which is preliminary data.</text>
</comment>
<feature type="compositionally biased region" description="Basic residues" evidence="6">
    <location>
        <begin position="1"/>
        <end position="11"/>
    </location>
</feature>
<feature type="compositionally biased region" description="Basic and acidic residues" evidence="6">
    <location>
        <begin position="422"/>
        <end position="433"/>
    </location>
</feature>
<accession>A0A2V3ISY7</accession>
<dbReference type="GO" id="GO:0000027">
    <property type="term" value="P:ribosomal large subunit assembly"/>
    <property type="evidence" value="ECO:0007669"/>
    <property type="project" value="UniProtKB-UniRule"/>
</dbReference>
<evidence type="ECO:0000256" key="3">
    <source>
        <dbReference type="ARBA" id="ARBA00022517"/>
    </source>
</evidence>
<keyword evidence="3 5" id="KW-0690">Ribosome biogenesis</keyword>
<dbReference type="GO" id="GO:0006364">
    <property type="term" value="P:rRNA processing"/>
    <property type="evidence" value="ECO:0007669"/>
    <property type="project" value="TreeGrafter"/>
</dbReference>
<dbReference type="PANTHER" id="PTHR14211:SF7">
    <property type="entry name" value="RIBOSOME BIOGENESIS PROTEIN NOP53"/>
    <property type="match status" value="1"/>
</dbReference>
<dbReference type="EMBL" id="NBIV01000066">
    <property type="protein sequence ID" value="PXF45238.1"/>
    <property type="molecule type" value="Genomic_DNA"/>
</dbReference>
<dbReference type="Proteomes" id="UP000247409">
    <property type="component" value="Unassembled WGS sequence"/>
</dbReference>
<dbReference type="GO" id="GO:0005654">
    <property type="term" value="C:nucleoplasm"/>
    <property type="evidence" value="ECO:0007669"/>
    <property type="project" value="UniProtKB-SubCell"/>
</dbReference>
<comment type="function">
    <text evidence="5">May play a role in ribosome biogenesis.</text>
</comment>
<name>A0A2V3ISY7_9FLOR</name>
<feature type="region of interest" description="Disordered" evidence="6">
    <location>
        <begin position="422"/>
        <end position="458"/>
    </location>
</feature>
<dbReference type="PIRSF" id="PIRSF017302">
    <property type="entry name" value="Gltscr2"/>
    <property type="match status" value="1"/>
</dbReference>
<evidence type="ECO:0000256" key="2">
    <source>
        <dbReference type="ARBA" id="ARBA00018339"/>
    </source>
</evidence>
<dbReference type="InterPro" id="IPR011687">
    <property type="entry name" value="Nop53/GLTSCR2"/>
</dbReference>
<dbReference type="Pfam" id="PF07767">
    <property type="entry name" value="Nop53"/>
    <property type="match status" value="1"/>
</dbReference>
<reference evidence="7 8" key="1">
    <citation type="journal article" date="2018" name="Mol. Biol. Evol.">
        <title>Analysis of the draft genome of the red seaweed Gracilariopsis chorda provides insights into genome size evolution in Rhodophyta.</title>
        <authorList>
            <person name="Lee J."/>
            <person name="Yang E.C."/>
            <person name="Graf L."/>
            <person name="Yang J.H."/>
            <person name="Qiu H."/>
            <person name="Zel Zion U."/>
            <person name="Chan C.X."/>
            <person name="Stephens T.G."/>
            <person name="Weber A.P.M."/>
            <person name="Boo G.H."/>
            <person name="Boo S.M."/>
            <person name="Kim K.M."/>
            <person name="Shin Y."/>
            <person name="Jung M."/>
            <person name="Lee S.J."/>
            <person name="Yim H.S."/>
            <person name="Lee J.H."/>
            <person name="Bhattacharya D."/>
            <person name="Yoon H.S."/>
        </authorList>
    </citation>
    <scope>NUCLEOTIDE SEQUENCE [LARGE SCALE GENOMIC DNA]</scope>
    <source>
        <strain evidence="7 8">SKKU-2015</strain>
        <tissue evidence="7">Whole body</tissue>
    </source>
</reference>
<comment type="subcellular location">
    <subcellularLocation>
        <location evidence="5">Nucleus</location>
        <location evidence="5">Nucleolus</location>
    </subcellularLocation>
    <subcellularLocation>
        <location evidence="5">Nucleus</location>
        <location evidence="5">Nucleoplasm</location>
    </subcellularLocation>
</comment>
<keyword evidence="8" id="KW-1185">Reference proteome</keyword>
<dbReference type="AlphaFoldDB" id="A0A2V3ISY7"/>
<feature type="region of interest" description="Disordered" evidence="6">
    <location>
        <begin position="1"/>
        <end position="20"/>
    </location>
</feature>
<feature type="region of interest" description="Disordered" evidence="6">
    <location>
        <begin position="151"/>
        <end position="172"/>
    </location>
</feature>
<keyword evidence="4 5" id="KW-0539">Nucleus</keyword>
<dbReference type="OrthoDB" id="5072at2759"/>
<feature type="region of interest" description="Disordered" evidence="6">
    <location>
        <begin position="72"/>
        <end position="95"/>
    </location>
</feature>
<sequence length="458" mass="52006">MGKTGTKRKRRERENRVAGEVEDGKRAVAIEKKLLGTAVNEYAADHVLFTIDRKGKSKDALAQKFHGQALQQRRAAKRARRHAPKERKSEAAIKTAETSTDNVLFKGRKNKANIPSVEQRILAKRSFDKPEGHVGNRSAVVRVTLQNKGKKDDLWNTTDDKQEQDGSDLLSEKQGIANRRRRLEGAIHAVHRSAPHIVHPDSGLSINPTHSDHQDVLGEALAEIVRKDDDRRWNEKKMSYDPAILEESTEGILADIGMKVDNQSEQSEDESEDEVLVMHQGAPDRKTRAQRNKEARKRVMACNIAKKKAAAKQDKDFENIEEIRRKAETEADKINGIAKERMLAKKPSQDHGMDAPVLTKVAGVKVRVEKANIPVTLSTELSESMRKVKMPTANPLARDRFLSFERRGFIVPPKVLPKEIRRMSRDKLREERKDRRRRKGRGAASDLTFWRRGKKAIR</sequence>
<feature type="compositionally biased region" description="Basic and acidic residues" evidence="6">
    <location>
        <begin position="151"/>
        <end position="164"/>
    </location>
</feature>
<comment type="similarity">
    <text evidence="1 5">Belongs to the NOP53 family.</text>
</comment>
<feature type="compositionally biased region" description="Basic residues" evidence="6">
    <location>
        <begin position="74"/>
        <end position="85"/>
    </location>
</feature>
<gene>
    <name evidence="7" type="ORF">BWQ96_05004</name>
</gene>
<proteinExistence type="inferred from homology"/>
<organism evidence="7 8">
    <name type="scientific">Gracilariopsis chorda</name>
    <dbReference type="NCBI Taxonomy" id="448386"/>
    <lineage>
        <taxon>Eukaryota</taxon>
        <taxon>Rhodophyta</taxon>
        <taxon>Florideophyceae</taxon>
        <taxon>Rhodymeniophycidae</taxon>
        <taxon>Gracilariales</taxon>
        <taxon>Gracilariaceae</taxon>
        <taxon>Gracilariopsis</taxon>
    </lineage>
</organism>
<evidence type="ECO:0000256" key="6">
    <source>
        <dbReference type="SAM" id="MobiDB-lite"/>
    </source>
</evidence>
<protein>
    <recommendedName>
        <fullName evidence="2 5">Ribosome biogenesis protein NOP53</fullName>
    </recommendedName>
</protein>
<evidence type="ECO:0000313" key="8">
    <source>
        <dbReference type="Proteomes" id="UP000247409"/>
    </source>
</evidence>
<dbReference type="GO" id="GO:0008097">
    <property type="term" value="F:5S rRNA binding"/>
    <property type="evidence" value="ECO:0007669"/>
    <property type="project" value="TreeGrafter"/>
</dbReference>
<dbReference type="PANTHER" id="PTHR14211">
    <property type="entry name" value="GLIOMA SUPPRESSOR CANDIDATE REGION GENE 2"/>
    <property type="match status" value="1"/>
</dbReference>